<proteinExistence type="predicted"/>
<feature type="non-terminal residue" evidence="2">
    <location>
        <position position="1"/>
    </location>
</feature>
<protein>
    <submittedName>
        <fullName evidence="2">Parvalbumin</fullName>
    </submittedName>
</protein>
<feature type="domain" description="EF-hand" evidence="1">
    <location>
        <begin position="37"/>
        <end position="72"/>
    </location>
</feature>
<dbReference type="AlphaFoldDB" id="A0A2P5EAG8"/>
<dbReference type="OrthoDB" id="1720623at2759"/>
<dbReference type="PROSITE" id="PS50222">
    <property type="entry name" value="EF_HAND_2"/>
    <property type="match status" value="1"/>
</dbReference>
<organism evidence="2 3">
    <name type="scientific">Trema orientale</name>
    <name type="common">Charcoal tree</name>
    <name type="synonym">Celtis orientalis</name>
    <dbReference type="NCBI Taxonomy" id="63057"/>
    <lineage>
        <taxon>Eukaryota</taxon>
        <taxon>Viridiplantae</taxon>
        <taxon>Streptophyta</taxon>
        <taxon>Embryophyta</taxon>
        <taxon>Tracheophyta</taxon>
        <taxon>Spermatophyta</taxon>
        <taxon>Magnoliopsida</taxon>
        <taxon>eudicotyledons</taxon>
        <taxon>Gunneridae</taxon>
        <taxon>Pentapetalae</taxon>
        <taxon>rosids</taxon>
        <taxon>fabids</taxon>
        <taxon>Rosales</taxon>
        <taxon>Cannabaceae</taxon>
        <taxon>Trema</taxon>
    </lineage>
</organism>
<dbReference type="Proteomes" id="UP000237000">
    <property type="component" value="Unassembled WGS sequence"/>
</dbReference>
<gene>
    <name evidence="2" type="ORF">TorRG33x02_216800</name>
</gene>
<accession>A0A2P5EAG8</accession>
<evidence type="ECO:0000313" key="3">
    <source>
        <dbReference type="Proteomes" id="UP000237000"/>
    </source>
</evidence>
<dbReference type="STRING" id="63057.A0A2P5EAG8"/>
<dbReference type="SUPFAM" id="SSF47473">
    <property type="entry name" value="EF-hand"/>
    <property type="match status" value="1"/>
</dbReference>
<dbReference type="InterPro" id="IPR011992">
    <property type="entry name" value="EF-hand-dom_pair"/>
</dbReference>
<dbReference type="GO" id="GO:0005509">
    <property type="term" value="F:calcium ion binding"/>
    <property type="evidence" value="ECO:0007669"/>
    <property type="project" value="InterPro"/>
</dbReference>
<dbReference type="InterPro" id="IPR002048">
    <property type="entry name" value="EF_hand_dom"/>
</dbReference>
<evidence type="ECO:0000259" key="1">
    <source>
        <dbReference type="PROSITE" id="PS50222"/>
    </source>
</evidence>
<keyword evidence="3" id="KW-1185">Reference proteome</keyword>
<dbReference type="EMBL" id="JXTC01000193">
    <property type="protein sequence ID" value="PON82526.1"/>
    <property type="molecule type" value="Genomic_DNA"/>
</dbReference>
<name>A0A2P5EAG8_TREOI</name>
<evidence type="ECO:0000313" key="2">
    <source>
        <dbReference type="EMBL" id="PON82526.1"/>
    </source>
</evidence>
<sequence>HPWVQLGSKVLSLKSSSEINSFKKEAATLIAQSLSKEEIVGLKERFKMKDKYRRGKITYKEIMAELEQCGDHLKGLSVLRRSSI</sequence>
<dbReference type="InParanoid" id="A0A2P5EAG8"/>
<dbReference type="Gene3D" id="1.10.238.10">
    <property type="entry name" value="EF-hand"/>
    <property type="match status" value="2"/>
</dbReference>
<comment type="caution">
    <text evidence="2">The sequence shown here is derived from an EMBL/GenBank/DDBJ whole genome shotgun (WGS) entry which is preliminary data.</text>
</comment>
<reference evidence="3" key="1">
    <citation type="submission" date="2016-06" db="EMBL/GenBank/DDBJ databases">
        <title>Parallel loss of symbiosis genes in relatives of nitrogen-fixing non-legume Parasponia.</title>
        <authorList>
            <person name="Van Velzen R."/>
            <person name="Holmer R."/>
            <person name="Bu F."/>
            <person name="Rutten L."/>
            <person name="Van Zeijl A."/>
            <person name="Liu W."/>
            <person name="Santuari L."/>
            <person name="Cao Q."/>
            <person name="Sharma T."/>
            <person name="Shen D."/>
            <person name="Roswanjaya Y."/>
            <person name="Wardhani T."/>
            <person name="Kalhor M.S."/>
            <person name="Jansen J."/>
            <person name="Van den Hoogen J."/>
            <person name="Gungor B."/>
            <person name="Hartog M."/>
            <person name="Hontelez J."/>
            <person name="Verver J."/>
            <person name="Yang W.-C."/>
            <person name="Schijlen E."/>
            <person name="Repin R."/>
            <person name="Schilthuizen M."/>
            <person name="Schranz E."/>
            <person name="Heidstra R."/>
            <person name="Miyata K."/>
            <person name="Fedorova E."/>
            <person name="Kohlen W."/>
            <person name="Bisseling T."/>
            <person name="Smit S."/>
            <person name="Geurts R."/>
        </authorList>
    </citation>
    <scope>NUCLEOTIDE SEQUENCE [LARGE SCALE GENOMIC DNA]</scope>
    <source>
        <strain evidence="3">cv. RG33-2</strain>
    </source>
</reference>